<dbReference type="InterPro" id="IPR036724">
    <property type="entry name" value="Cobalamin-bd_sf"/>
</dbReference>
<feature type="domain" description="B12-binding" evidence="8">
    <location>
        <begin position="540"/>
        <end position="667"/>
    </location>
</feature>
<name>A0A953L737_9BACT</name>
<dbReference type="CDD" id="cd02071">
    <property type="entry name" value="MM_CoA_mut_B12_BD"/>
    <property type="match status" value="1"/>
</dbReference>
<dbReference type="Pfam" id="PF01642">
    <property type="entry name" value="MM_CoA_mutase"/>
    <property type="match status" value="1"/>
</dbReference>
<keyword evidence="7" id="KW-0170">Cobalt</keyword>
<dbReference type="FunFam" id="3.20.20.240:FF:000001">
    <property type="entry name" value="Probable methylmalonyl-coa mutase"/>
    <property type="match status" value="1"/>
</dbReference>
<comment type="similarity">
    <text evidence="2">Belongs to the methylmalonyl-CoA mutase family.</text>
</comment>
<proteinExistence type="inferred from homology"/>
<evidence type="ECO:0000256" key="3">
    <source>
        <dbReference type="ARBA" id="ARBA00012398"/>
    </source>
</evidence>
<dbReference type="SUPFAM" id="SSF52242">
    <property type="entry name" value="Cobalamin (vitamin B12)-binding domain"/>
    <property type="match status" value="1"/>
</dbReference>
<dbReference type="GO" id="GO:0046872">
    <property type="term" value="F:metal ion binding"/>
    <property type="evidence" value="ECO:0007669"/>
    <property type="project" value="UniProtKB-KW"/>
</dbReference>
<dbReference type="GO" id="GO:0031419">
    <property type="term" value="F:cobalamin binding"/>
    <property type="evidence" value="ECO:0007669"/>
    <property type="project" value="UniProtKB-KW"/>
</dbReference>
<evidence type="ECO:0000256" key="7">
    <source>
        <dbReference type="ARBA" id="ARBA00023285"/>
    </source>
</evidence>
<accession>A0A953L737</accession>
<dbReference type="PROSITE" id="PS51332">
    <property type="entry name" value="B12_BINDING"/>
    <property type="match status" value="1"/>
</dbReference>
<dbReference type="GO" id="GO:0019678">
    <property type="term" value="P:propionate metabolic process, methylmalonyl pathway"/>
    <property type="evidence" value="ECO:0007669"/>
    <property type="project" value="TreeGrafter"/>
</dbReference>
<dbReference type="InterPro" id="IPR006099">
    <property type="entry name" value="MeMalonylCoA_mutase_a/b_cat"/>
</dbReference>
<dbReference type="RefSeq" id="WP_222579855.1">
    <property type="nucleotide sequence ID" value="NZ_JAHVHU010000008.1"/>
</dbReference>
<keyword evidence="4" id="KW-0846">Cobalamin</keyword>
<dbReference type="InterPro" id="IPR006158">
    <property type="entry name" value="Cobalamin-bd"/>
</dbReference>
<dbReference type="Gene3D" id="3.40.50.280">
    <property type="entry name" value="Cobalamin-binding domain"/>
    <property type="match status" value="1"/>
</dbReference>
<dbReference type="NCBIfam" id="TIGR00640">
    <property type="entry name" value="acid_CoA_mut_C"/>
    <property type="match status" value="1"/>
</dbReference>
<dbReference type="GO" id="GO:0004494">
    <property type="term" value="F:methylmalonyl-CoA mutase activity"/>
    <property type="evidence" value="ECO:0007669"/>
    <property type="project" value="UniProtKB-EC"/>
</dbReference>
<dbReference type="InterPro" id="IPR016176">
    <property type="entry name" value="Cbl-dep_enz_cat"/>
</dbReference>
<sequence>MSNENSKWEIGQAGLPPFTRGPYASMYVGRPWTIRQYAGFSTAEESNAFYRANLKAGQKGLSVAFDLPTHRGYDSDHNLVSGDVGKAGVAIDSVEDMKVLFDAIPLDKMSVSMTMNGAVIPVMAFYIVAAEEQGVSLDKLTGTIQNDILKEFLVRNTYIYPPEPSMRIVSDIMAYTGKYMPRFNSISVSGYHMHEAGAPAALEVGYTIADGVEYVRAGLRAGLEVDDFVPRMSFFWGIGTSFYVEIAKLRAARKLWSDQMADFQPAKSTSQRLRAHSQTSGWSLTAQQPINNLTRTTMEAMAALFGGTQSLHTNSYDEALALPSDHSAKLARDTQLYLRDRSAVTQAIDPWAGSEYIENLTKKIYCEALSYVKDIESMGGMTEAIKSGVPKQKIEEAAAKRQADIELGHFEMVGVNVLTQSNKTKAPEVRLIDNQKVLGDQQRKLDTVKKQRNKKQVSDALTALRKGAKNGNNLLELAVEAARSRATLGEISYTLEEVFGRYQARSGLIQHIYGSQMSSNDQYKLAQQKCAAFEEQEGRRPRILIAKLGQDGHDRGARMIASSFADIGFDVDIGPLFLTPEDAARQAIENDVHFLGVSSLAGAHDTLVPETIKSLNRLGGDDIKVVVGGVIPEQDYESLYQAGVYYIFGPGTPVTTSALHLLEEYIK</sequence>
<evidence type="ECO:0000256" key="4">
    <source>
        <dbReference type="ARBA" id="ARBA00022628"/>
    </source>
</evidence>
<evidence type="ECO:0000259" key="8">
    <source>
        <dbReference type="PROSITE" id="PS51332"/>
    </source>
</evidence>
<dbReference type="SUPFAM" id="SSF51703">
    <property type="entry name" value="Cobalamin (vitamin B12)-dependent enzymes"/>
    <property type="match status" value="1"/>
</dbReference>
<gene>
    <name evidence="9" type="primary">scpA</name>
    <name evidence="9" type="ORF">KUV50_09260</name>
</gene>
<evidence type="ECO:0000256" key="6">
    <source>
        <dbReference type="ARBA" id="ARBA00023235"/>
    </source>
</evidence>
<dbReference type="PANTHER" id="PTHR48101">
    <property type="entry name" value="METHYLMALONYL-COA MUTASE, MITOCHONDRIAL-RELATED"/>
    <property type="match status" value="1"/>
</dbReference>
<dbReference type="PANTHER" id="PTHR48101:SF4">
    <property type="entry name" value="METHYLMALONYL-COA MUTASE, MITOCHONDRIAL"/>
    <property type="match status" value="1"/>
</dbReference>
<dbReference type="Gene3D" id="3.20.20.240">
    <property type="entry name" value="Methylmalonyl-CoA mutase"/>
    <property type="match status" value="1"/>
</dbReference>
<comment type="cofactor">
    <cofactor evidence="1">
        <name>adenosylcob(III)alamin</name>
        <dbReference type="ChEBI" id="CHEBI:18408"/>
    </cofactor>
</comment>
<dbReference type="Pfam" id="PF02310">
    <property type="entry name" value="B12-binding"/>
    <property type="match status" value="1"/>
</dbReference>
<evidence type="ECO:0000256" key="2">
    <source>
        <dbReference type="ARBA" id="ARBA00008465"/>
    </source>
</evidence>
<evidence type="ECO:0000256" key="1">
    <source>
        <dbReference type="ARBA" id="ARBA00001922"/>
    </source>
</evidence>
<evidence type="ECO:0000256" key="5">
    <source>
        <dbReference type="ARBA" id="ARBA00022723"/>
    </source>
</evidence>
<dbReference type="InterPro" id="IPR006159">
    <property type="entry name" value="Acid_CoA_mut_C"/>
</dbReference>
<protein>
    <recommendedName>
        <fullName evidence="3">methylmalonyl-CoA mutase</fullName>
        <ecNumber evidence="3">5.4.99.2</ecNumber>
    </recommendedName>
</protein>
<keyword evidence="10" id="KW-1185">Reference proteome</keyword>
<dbReference type="GO" id="GO:0005737">
    <property type="term" value="C:cytoplasm"/>
    <property type="evidence" value="ECO:0007669"/>
    <property type="project" value="TreeGrafter"/>
</dbReference>
<organism evidence="9 10">
    <name type="scientific">Membranihabitans marinus</name>
    <dbReference type="NCBI Taxonomy" id="1227546"/>
    <lineage>
        <taxon>Bacteria</taxon>
        <taxon>Pseudomonadati</taxon>
        <taxon>Bacteroidota</taxon>
        <taxon>Saprospiria</taxon>
        <taxon>Saprospirales</taxon>
        <taxon>Saprospiraceae</taxon>
        <taxon>Membranihabitans</taxon>
    </lineage>
</organism>
<dbReference type="EC" id="5.4.99.2" evidence="3"/>
<dbReference type="Proteomes" id="UP000753961">
    <property type="component" value="Unassembled WGS sequence"/>
</dbReference>
<dbReference type="NCBIfam" id="NF006944">
    <property type="entry name" value="PRK09426.1"/>
    <property type="match status" value="1"/>
</dbReference>
<dbReference type="NCBIfam" id="TIGR00641">
    <property type="entry name" value="acid_CoA_mut_N"/>
    <property type="match status" value="1"/>
</dbReference>
<keyword evidence="6 9" id="KW-0413">Isomerase</keyword>
<evidence type="ECO:0000313" key="9">
    <source>
        <dbReference type="EMBL" id="MBY5958317.1"/>
    </source>
</evidence>
<comment type="caution">
    <text evidence="9">The sequence shown here is derived from an EMBL/GenBank/DDBJ whole genome shotgun (WGS) entry which is preliminary data.</text>
</comment>
<keyword evidence="5" id="KW-0479">Metal-binding</keyword>
<dbReference type="EMBL" id="JAHVHU010000008">
    <property type="protein sequence ID" value="MBY5958317.1"/>
    <property type="molecule type" value="Genomic_DNA"/>
</dbReference>
<evidence type="ECO:0000313" key="10">
    <source>
        <dbReference type="Proteomes" id="UP000753961"/>
    </source>
</evidence>
<dbReference type="InterPro" id="IPR006098">
    <property type="entry name" value="MMCoA_mutase_a_cat"/>
</dbReference>
<reference evidence="9" key="1">
    <citation type="submission" date="2021-06" db="EMBL/GenBank/DDBJ databases">
        <title>44 bacteria genomes isolated from Dapeng, Shenzhen.</title>
        <authorList>
            <person name="Zheng W."/>
            <person name="Yu S."/>
            <person name="Huang Y."/>
        </authorList>
    </citation>
    <scope>NUCLEOTIDE SEQUENCE</scope>
    <source>
        <strain evidence="9">DP5N28-2</strain>
    </source>
</reference>
<dbReference type="AlphaFoldDB" id="A0A953L737"/>